<keyword evidence="7 13" id="KW-0862">Zinc</keyword>
<evidence type="ECO:0000313" key="18">
    <source>
        <dbReference type="EMBL" id="CAF1250166.1"/>
    </source>
</evidence>
<evidence type="ECO:0000256" key="9">
    <source>
        <dbReference type="ARBA" id="ARBA00023049"/>
    </source>
</evidence>
<evidence type="ECO:0000313" key="20">
    <source>
        <dbReference type="Proteomes" id="UP000663829"/>
    </source>
</evidence>
<feature type="binding site" evidence="14">
    <location>
        <position position="416"/>
    </location>
    <ligand>
        <name>Ca(2+)</name>
        <dbReference type="ChEBI" id="CHEBI:29108"/>
        <label>5</label>
    </ligand>
</feature>
<keyword evidence="6" id="KW-0378">Hydrolase</keyword>
<dbReference type="EMBL" id="CAJNOQ010010379">
    <property type="protein sequence ID" value="CAF1250166.1"/>
    <property type="molecule type" value="Genomic_DNA"/>
</dbReference>
<dbReference type="CDD" id="cd00094">
    <property type="entry name" value="HX"/>
    <property type="match status" value="1"/>
</dbReference>
<evidence type="ECO:0000259" key="17">
    <source>
        <dbReference type="SMART" id="SM00235"/>
    </source>
</evidence>
<feature type="binding site" evidence="14">
    <location>
        <position position="45"/>
    </location>
    <ligand>
        <name>Zn(2+)</name>
        <dbReference type="ChEBI" id="CHEBI:29105"/>
        <label>1</label>
    </ligand>
</feature>
<dbReference type="GO" id="GO:0004222">
    <property type="term" value="F:metalloendopeptidase activity"/>
    <property type="evidence" value="ECO:0007669"/>
    <property type="project" value="InterPro"/>
</dbReference>
<sequence length="558" mass="64232">MSREFVDRAIYHALLIWSYPSMLRFRAATEQEEPDIEFLFAQGYHEDGYRFDGKGAVLAHAFYPDEYLGGDVHYDEDEDWTAYRENEYGLMDLFSVTVHELGHSLGLMHSNIPDAIMFPYYRGYSPDIKLHSDDIAGIRTLYGEPPQIVPPLIESQSISTSAIKDNEQITSFIDTTTNLITVDSFSSAVVLVNTTVLPSTVTDSTTMLTTINMTTTVKNPILRAFESNLKAKNTFTSTTSSFVNRGTTINSINRVRSRIDRPIFKSTILTPVITSRTSAWISTTTSVQTNMYNYTNEYPSLINKEQYITPDICDGYYDAVTMYHGNLFIFKEQYHWQFDSRGVNPYSPMLNNAFWLGLPEKLNRIDAAFERSDGLLMLFSGNQYWLFEDNFVYDSSYPRNLTTLGLPQHVKRIDAAFYWAYNSHAYLVWENLYWAFNENENLVQRIDYPRDMKMWQGIDIPLDDAFVDMTGATYFFKGTDFWRLNDSYMEAAPEYPRSINTEWLYCDKPSSALKSTSNIAFSSFLTINHRIYYFISIYILIHFVSASSSPLAPSNVLN</sequence>
<feature type="binding site" evidence="14">
    <location>
        <position position="75"/>
    </location>
    <ligand>
        <name>Ca(2+)</name>
        <dbReference type="ChEBI" id="CHEBI:29108"/>
        <label>3</label>
    </ligand>
</feature>
<feature type="repeat" description="Hemopexin" evidence="16">
    <location>
        <begin position="362"/>
        <end position="408"/>
    </location>
</feature>
<feature type="repeat" description="Hemopexin" evidence="16">
    <location>
        <begin position="310"/>
        <end position="358"/>
    </location>
</feature>
<keyword evidence="20" id="KW-1185">Reference proteome</keyword>
<comment type="similarity">
    <text evidence="1">Belongs to the peptidase M10A family.</text>
</comment>
<evidence type="ECO:0000256" key="5">
    <source>
        <dbReference type="ARBA" id="ARBA00022737"/>
    </source>
</evidence>
<dbReference type="InterPro" id="IPR006026">
    <property type="entry name" value="Peptidase_Metallo"/>
</dbReference>
<keyword evidence="11" id="KW-1015">Disulfide bond</keyword>
<dbReference type="Proteomes" id="UP000663829">
    <property type="component" value="Unassembled WGS sequence"/>
</dbReference>
<feature type="binding site" evidence="14">
    <location>
        <position position="78"/>
    </location>
    <ligand>
        <name>Ca(2+)</name>
        <dbReference type="ChEBI" id="CHEBI:29108"/>
        <label>1</label>
    </ligand>
</feature>
<dbReference type="GO" id="GO:0030198">
    <property type="term" value="P:extracellular matrix organization"/>
    <property type="evidence" value="ECO:0007669"/>
    <property type="project" value="TreeGrafter"/>
</dbReference>
<dbReference type="PIRSF" id="PIRSF001191">
    <property type="entry name" value="Peptidase_M10A_matrix"/>
    <property type="match status" value="1"/>
</dbReference>
<comment type="cofactor">
    <cofactor evidence="14">
        <name>Zn(2+)</name>
        <dbReference type="ChEBI" id="CHEBI:29105"/>
    </cofactor>
    <text evidence="14">Binds 2 Zn(2+) ions per subunit.</text>
</comment>
<dbReference type="PROSITE" id="PS51642">
    <property type="entry name" value="HEMOPEXIN_2"/>
    <property type="match status" value="4"/>
</dbReference>
<dbReference type="Gene3D" id="3.40.390.10">
    <property type="entry name" value="Collagenase (Catalytic Domain)"/>
    <property type="match status" value="1"/>
</dbReference>
<feature type="binding site" evidence="14">
    <location>
        <position position="78"/>
    </location>
    <ligand>
        <name>Ca(2+)</name>
        <dbReference type="ChEBI" id="CHEBI:29108"/>
        <label>3</label>
    </ligand>
</feature>
<reference evidence="18" key="1">
    <citation type="submission" date="2021-02" db="EMBL/GenBank/DDBJ databases">
        <authorList>
            <person name="Nowell W R."/>
        </authorList>
    </citation>
    <scope>NUCLEOTIDE SEQUENCE</scope>
</reference>
<dbReference type="InterPro" id="IPR024079">
    <property type="entry name" value="MetalloPept_cat_dom_sf"/>
</dbReference>
<feature type="binding site" evidence="14">
    <location>
        <position position="71"/>
    </location>
    <ligand>
        <name>Ca(2+)</name>
        <dbReference type="ChEBI" id="CHEBI:29108"/>
        <label>2</label>
    </ligand>
</feature>
<dbReference type="FunFam" id="2.110.10.10:FF:000002">
    <property type="entry name" value="Matrix metallopeptidase 3"/>
    <property type="match status" value="1"/>
</dbReference>
<dbReference type="InterPro" id="IPR000585">
    <property type="entry name" value="Hemopexin-like_dom"/>
</dbReference>
<feature type="binding site" evidence="13">
    <location>
        <position position="99"/>
    </location>
    <ligand>
        <name>Zn(2+)</name>
        <dbReference type="ChEBI" id="CHEBI:29105"/>
        <label>2</label>
        <note>catalytic</note>
    </ligand>
</feature>
<dbReference type="Proteomes" id="UP000681722">
    <property type="component" value="Unassembled WGS sequence"/>
</dbReference>
<dbReference type="PRINTS" id="PR00138">
    <property type="entry name" value="MATRIXIN"/>
</dbReference>
<dbReference type="EMBL" id="CAJOBC010014235">
    <property type="protein sequence ID" value="CAF4019003.1"/>
    <property type="molecule type" value="Genomic_DNA"/>
</dbReference>
<dbReference type="SUPFAM" id="SSF55486">
    <property type="entry name" value="Metalloproteases ('zincins'), catalytic domain"/>
    <property type="match status" value="1"/>
</dbReference>
<feature type="binding site" evidence="13">
    <location>
        <position position="109"/>
    </location>
    <ligand>
        <name>Zn(2+)</name>
        <dbReference type="ChEBI" id="CHEBI:29105"/>
        <label>2</label>
        <note>catalytic</note>
    </ligand>
</feature>
<feature type="binding site" evidence="14">
    <location>
        <position position="117"/>
    </location>
    <ligand>
        <name>Zn(2+)</name>
        <dbReference type="ChEBI" id="CHEBI:29105"/>
        <label>2</label>
        <note>catalytic</note>
    </ligand>
</feature>
<keyword evidence="8 14" id="KW-0106">Calcium</keyword>
<dbReference type="InterPro" id="IPR036375">
    <property type="entry name" value="Hemopexin-like_dom_sf"/>
</dbReference>
<feature type="binding site" evidence="14">
    <location>
        <position position="60"/>
    </location>
    <ligand>
        <name>Zn(2+)</name>
        <dbReference type="ChEBI" id="CHEBI:29105"/>
        <label>1</label>
    </ligand>
</feature>
<dbReference type="GO" id="GO:0006508">
    <property type="term" value="P:proteolysis"/>
    <property type="evidence" value="ECO:0007669"/>
    <property type="project" value="UniProtKB-KW"/>
</dbReference>
<dbReference type="Pfam" id="PF00045">
    <property type="entry name" value="Hemopexin"/>
    <property type="match status" value="3"/>
</dbReference>
<evidence type="ECO:0000256" key="8">
    <source>
        <dbReference type="ARBA" id="ARBA00022837"/>
    </source>
</evidence>
<dbReference type="AlphaFoldDB" id="A0A815A3T0"/>
<feature type="repeat" description="Hemopexin" evidence="16">
    <location>
        <begin position="410"/>
        <end position="458"/>
    </location>
</feature>
<name>A0A815A3T0_9BILA</name>
<evidence type="ECO:0000256" key="10">
    <source>
        <dbReference type="ARBA" id="ARBA00023145"/>
    </source>
</evidence>
<feature type="binding site" evidence="14">
    <location>
        <position position="463"/>
    </location>
    <ligand>
        <name>Ca(2+)</name>
        <dbReference type="ChEBI" id="CHEBI:29108"/>
        <label>4</label>
    </ligand>
</feature>
<evidence type="ECO:0000256" key="14">
    <source>
        <dbReference type="PIRSR" id="PIRSR621190-2"/>
    </source>
</evidence>
<evidence type="ECO:0000256" key="15">
    <source>
        <dbReference type="PIRSR" id="PIRSR621190-4"/>
    </source>
</evidence>
<evidence type="ECO:0000256" key="11">
    <source>
        <dbReference type="ARBA" id="ARBA00023157"/>
    </source>
</evidence>
<evidence type="ECO:0000256" key="7">
    <source>
        <dbReference type="ARBA" id="ARBA00022833"/>
    </source>
</evidence>
<keyword evidence="4" id="KW-0732">Signal</keyword>
<evidence type="ECO:0000256" key="13">
    <source>
        <dbReference type="PIRSR" id="PIRSR001191-2"/>
    </source>
</evidence>
<keyword evidence="9" id="KW-0482">Metalloprotease</keyword>
<feature type="modified residue" description="Phosphotyrosine; by PKDCC" evidence="15">
    <location>
        <position position="397"/>
    </location>
</feature>
<feature type="binding site" evidence="14">
    <location>
        <position position="366"/>
    </location>
    <ligand>
        <name>Ca(2+)</name>
        <dbReference type="ChEBI" id="CHEBI:29108"/>
        <label>4</label>
    </ligand>
</feature>
<feature type="active site" evidence="12">
    <location>
        <position position="100"/>
    </location>
</feature>
<dbReference type="InterPro" id="IPR001818">
    <property type="entry name" value="Pept_M10_metallopeptidase"/>
</dbReference>
<dbReference type="GO" id="GO:0031012">
    <property type="term" value="C:extracellular matrix"/>
    <property type="evidence" value="ECO:0007669"/>
    <property type="project" value="InterPro"/>
</dbReference>
<comment type="cofactor">
    <cofactor evidence="14">
        <name>Ca(2+)</name>
        <dbReference type="ChEBI" id="CHEBI:29108"/>
    </cofactor>
    <text evidence="14">Can bind about 5 Ca(2+) ions per subunit.</text>
</comment>
<keyword evidence="5" id="KW-0677">Repeat</keyword>
<dbReference type="InterPro" id="IPR018487">
    <property type="entry name" value="Hemopexin-like_repeat"/>
</dbReference>
<protein>
    <recommendedName>
        <fullName evidence="17">Peptidase metallopeptidase domain-containing protein</fullName>
    </recommendedName>
</protein>
<feature type="binding site" evidence="14">
    <location>
        <position position="47"/>
    </location>
    <ligand>
        <name>Zn(2+)</name>
        <dbReference type="ChEBI" id="CHEBI:29105"/>
        <label>1</label>
    </ligand>
</feature>
<proteinExistence type="inferred from homology"/>
<evidence type="ECO:0000256" key="12">
    <source>
        <dbReference type="PIRSR" id="PIRSR001191-1"/>
    </source>
</evidence>
<dbReference type="PANTHER" id="PTHR10201:SF291">
    <property type="entry name" value="MATRIX METALLOPROTEINASE 1, ISOFORM C-RELATED"/>
    <property type="match status" value="1"/>
</dbReference>
<dbReference type="SUPFAM" id="SSF50923">
    <property type="entry name" value="Hemopexin-like domain"/>
    <property type="match status" value="1"/>
</dbReference>
<dbReference type="GO" id="GO:0005615">
    <property type="term" value="C:extracellular space"/>
    <property type="evidence" value="ECO:0007669"/>
    <property type="project" value="TreeGrafter"/>
</dbReference>
<feature type="binding site" evidence="14">
    <location>
        <position position="53"/>
    </location>
    <ligand>
        <name>Ca(2+)</name>
        <dbReference type="ChEBI" id="CHEBI:29108"/>
        <label>3</label>
    </ligand>
</feature>
<comment type="caution">
    <text evidence="18">The sequence shown here is derived from an EMBL/GenBank/DDBJ whole genome shotgun (WGS) entry which is preliminary data.</text>
</comment>
<evidence type="ECO:0000256" key="16">
    <source>
        <dbReference type="PROSITE-ProRule" id="PRU01011"/>
    </source>
</evidence>
<feature type="binding site" evidence="14">
    <location>
        <position position="52"/>
    </location>
    <ligand>
        <name>Ca(2+)</name>
        <dbReference type="ChEBI" id="CHEBI:29108"/>
        <label>3</label>
    </ligand>
</feature>
<feature type="binding site" evidence="14">
    <location>
        <position position="69"/>
    </location>
    <ligand>
        <name>Ca(2+)</name>
        <dbReference type="ChEBI" id="CHEBI:29108"/>
        <label>2</label>
    </ligand>
</feature>
<dbReference type="GO" id="GO:0008270">
    <property type="term" value="F:zinc ion binding"/>
    <property type="evidence" value="ECO:0007669"/>
    <property type="project" value="InterPro"/>
</dbReference>
<dbReference type="InterPro" id="IPR021190">
    <property type="entry name" value="Pept_M10A"/>
</dbReference>
<evidence type="ECO:0000256" key="1">
    <source>
        <dbReference type="ARBA" id="ARBA00010370"/>
    </source>
</evidence>
<organism evidence="18 20">
    <name type="scientific">Didymodactylos carnosus</name>
    <dbReference type="NCBI Taxonomy" id="1234261"/>
    <lineage>
        <taxon>Eukaryota</taxon>
        <taxon>Metazoa</taxon>
        <taxon>Spiralia</taxon>
        <taxon>Gnathifera</taxon>
        <taxon>Rotifera</taxon>
        <taxon>Eurotatoria</taxon>
        <taxon>Bdelloidea</taxon>
        <taxon>Philodinida</taxon>
        <taxon>Philodinidae</taxon>
        <taxon>Didymodactylos</taxon>
    </lineage>
</organism>
<dbReference type="PANTHER" id="PTHR10201">
    <property type="entry name" value="MATRIX METALLOPROTEINASE"/>
    <property type="match status" value="1"/>
</dbReference>
<dbReference type="OrthoDB" id="406838at2759"/>
<keyword evidence="2" id="KW-0645">Protease</keyword>
<evidence type="ECO:0000256" key="3">
    <source>
        <dbReference type="ARBA" id="ARBA00022723"/>
    </source>
</evidence>
<feature type="domain" description="Peptidase metallopeptidase" evidence="17">
    <location>
        <begin position="3"/>
        <end position="144"/>
    </location>
</feature>
<feature type="repeat" description="Hemopexin" evidence="16">
    <location>
        <begin position="459"/>
        <end position="506"/>
    </location>
</feature>
<feature type="binding site" evidence="14">
    <location>
        <position position="73"/>
    </location>
    <ligand>
        <name>Zn(2+)</name>
        <dbReference type="ChEBI" id="CHEBI:29105"/>
        <label>1</label>
    </ligand>
</feature>
<keyword evidence="3 13" id="KW-0479">Metal-binding</keyword>
<dbReference type="CDD" id="cd04278">
    <property type="entry name" value="ZnMc_MMP"/>
    <property type="match status" value="1"/>
</dbReference>
<dbReference type="Gene3D" id="2.110.10.10">
    <property type="entry name" value="Hemopexin-like domain"/>
    <property type="match status" value="1"/>
</dbReference>
<dbReference type="Pfam" id="PF00413">
    <property type="entry name" value="Peptidase_M10"/>
    <property type="match status" value="1"/>
</dbReference>
<dbReference type="InterPro" id="IPR033739">
    <property type="entry name" value="M10A_MMP"/>
</dbReference>
<feature type="binding site" evidence="14">
    <location>
        <position position="35"/>
    </location>
    <ligand>
        <name>Ca(2+)</name>
        <dbReference type="ChEBI" id="CHEBI:29108"/>
        <label>2</label>
    </ligand>
</feature>
<feature type="binding site" evidence="13">
    <location>
        <position position="103"/>
    </location>
    <ligand>
        <name>Zn(2+)</name>
        <dbReference type="ChEBI" id="CHEBI:29105"/>
        <label>2</label>
        <note>catalytic</note>
    </ligand>
</feature>
<dbReference type="SMART" id="SM00120">
    <property type="entry name" value="HX"/>
    <property type="match status" value="4"/>
</dbReference>
<evidence type="ECO:0000256" key="2">
    <source>
        <dbReference type="ARBA" id="ARBA00022670"/>
    </source>
</evidence>
<dbReference type="GO" id="GO:0030574">
    <property type="term" value="P:collagen catabolic process"/>
    <property type="evidence" value="ECO:0007669"/>
    <property type="project" value="TreeGrafter"/>
</dbReference>
<feature type="binding site" evidence="14">
    <location>
        <position position="318"/>
    </location>
    <ligand>
        <name>Ca(2+)</name>
        <dbReference type="ChEBI" id="CHEBI:29108"/>
        <label>4</label>
    </ligand>
</feature>
<feature type="binding site" evidence="14">
    <location>
        <position position="368"/>
    </location>
    <ligand>
        <name>Ca(2+)</name>
        <dbReference type="ChEBI" id="CHEBI:29108"/>
        <label>5</label>
    </ligand>
</feature>
<dbReference type="SMART" id="SM00235">
    <property type="entry name" value="ZnMc"/>
    <property type="match status" value="1"/>
</dbReference>
<evidence type="ECO:0000256" key="6">
    <source>
        <dbReference type="ARBA" id="ARBA00022801"/>
    </source>
</evidence>
<gene>
    <name evidence="18" type="ORF">GPM918_LOCUS26094</name>
    <name evidence="19" type="ORF">SRO942_LOCUS26183</name>
</gene>
<evidence type="ECO:0000256" key="4">
    <source>
        <dbReference type="ARBA" id="ARBA00022729"/>
    </source>
</evidence>
<accession>A0A815A3T0</accession>
<keyword evidence="10" id="KW-0865">Zymogen</keyword>
<evidence type="ECO:0000313" key="19">
    <source>
        <dbReference type="EMBL" id="CAF4019003.1"/>
    </source>
</evidence>